<keyword evidence="1" id="KW-0436">Ligase</keyword>
<dbReference type="eggNOG" id="COG1042">
    <property type="taxonomic scope" value="Bacteria"/>
</dbReference>
<evidence type="ECO:0000313" key="6">
    <source>
        <dbReference type="Proteomes" id="UP000004893"/>
    </source>
</evidence>
<reference evidence="5" key="2">
    <citation type="submission" date="2013-06" db="EMBL/GenBank/DDBJ databases">
        <title>Draft genome sequence of Clostridium hylemonae (DSM 15053).</title>
        <authorList>
            <person name="Sudarsanam P."/>
            <person name="Ley R."/>
            <person name="Guruge J."/>
            <person name="Turnbaugh P.J."/>
            <person name="Mahowald M."/>
            <person name="Liep D."/>
            <person name="Gordon J."/>
        </authorList>
    </citation>
    <scope>NUCLEOTIDE SEQUENCE</scope>
    <source>
        <strain evidence="5">DSM 15053</strain>
    </source>
</reference>
<proteinExistence type="predicted"/>
<dbReference type="Pfam" id="PF13607">
    <property type="entry name" value="Succ_CoA_lig"/>
    <property type="match status" value="1"/>
</dbReference>
<dbReference type="RefSeq" id="WP_006441686.1">
    <property type="nucleotide sequence ID" value="NZ_CP036524.1"/>
</dbReference>
<dbReference type="Pfam" id="PF13380">
    <property type="entry name" value="CoA_binding_2"/>
    <property type="match status" value="1"/>
</dbReference>
<gene>
    <name evidence="5" type="ORF">CLOHYLEM_04352</name>
</gene>
<dbReference type="GO" id="GO:0005524">
    <property type="term" value="F:ATP binding"/>
    <property type="evidence" value="ECO:0007669"/>
    <property type="project" value="UniProtKB-KW"/>
</dbReference>
<dbReference type="EMBL" id="ABYI02000007">
    <property type="protein sequence ID" value="EEG75616.1"/>
    <property type="molecule type" value="Genomic_DNA"/>
</dbReference>
<protein>
    <submittedName>
        <fullName evidence="5">CoA binding domain protein</fullName>
    </submittedName>
</protein>
<dbReference type="Gene3D" id="3.40.50.261">
    <property type="entry name" value="Succinyl-CoA synthetase domains"/>
    <property type="match status" value="2"/>
</dbReference>
<dbReference type="AlphaFoldDB" id="C0BX18"/>
<keyword evidence="3" id="KW-0067">ATP-binding</keyword>
<keyword evidence="6" id="KW-1185">Reference proteome</keyword>
<dbReference type="SUPFAM" id="SSF52210">
    <property type="entry name" value="Succinyl-CoA synthetase domains"/>
    <property type="match status" value="2"/>
</dbReference>
<evidence type="ECO:0000256" key="3">
    <source>
        <dbReference type="ARBA" id="ARBA00022840"/>
    </source>
</evidence>
<dbReference type="SMART" id="SM00881">
    <property type="entry name" value="CoA_binding"/>
    <property type="match status" value="1"/>
</dbReference>
<dbReference type="InterPro" id="IPR032875">
    <property type="entry name" value="Succ_CoA_lig_flav_dom"/>
</dbReference>
<evidence type="ECO:0000313" key="5">
    <source>
        <dbReference type="EMBL" id="EEG75616.1"/>
    </source>
</evidence>
<comment type="caution">
    <text evidence="5">The sequence shown here is derived from an EMBL/GenBank/DDBJ whole genome shotgun (WGS) entry which is preliminary data.</text>
</comment>
<dbReference type="InterPro" id="IPR036291">
    <property type="entry name" value="NAD(P)-bd_dom_sf"/>
</dbReference>
<dbReference type="PANTHER" id="PTHR43334">
    <property type="entry name" value="ACETATE--COA LIGASE [ADP-FORMING]"/>
    <property type="match status" value="1"/>
</dbReference>
<dbReference type="STRING" id="553973.CLOHYLEM_04352"/>
<name>C0BX18_9FIRM</name>
<evidence type="ECO:0000256" key="1">
    <source>
        <dbReference type="ARBA" id="ARBA00022598"/>
    </source>
</evidence>
<evidence type="ECO:0000256" key="2">
    <source>
        <dbReference type="ARBA" id="ARBA00022741"/>
    </source>
</evidence>
<keyword evidence="2" id="KW-0547">Nucleotide-binding</keyword>
<evidence type="ECO:0000259" key="4">
    <source>
        <dbReference type="SMART" id="SM00881"/>
    </source>
</evidence>
<dbReference type="InterPro" id="IPR016102">
    <property type="entry name" value="Succinyl-CoA_synth-like"/>
</dbReference>
<sequence length="484" mass="53128">MVHNLDALFDPENIAVVGASNNPLKAGYTVIYNLNQIGYPKEVFPVTMSADEILGRKCYKKLSEIEETVELVVLGTPAKMIYDIMDDLAVRMEKRRDVKVIVCIAADYGETKTEEGIRRQDCLIQTAEKYGIRVVGPNCIGIIDNINRVDTTFVETLIPKEMRGQKGGISFISQSGAMAASILMMGASGPAPISMNKFISIGNMADVDCIDLLEYFEQDADTKVIGMYLEGYPDGRKLIDTLARIARKKPVVILKVGRSSIGAEAANSHTGSLAGADSVYDAAFRQFGIIRVYTIEDMMDTLQAFDAMKIPAGRNCFLLTQAGGPGIYCTDAFVDEKILKFPLVSEETKRRLADVLPPMANICSPEGYADITAAATVSHHVESLRAVMDDDAVDSVIFVTVVPTFLPRRELAEALLRLLVEEGYGKKKPVCICIMAGNYVWECRQILEQGGIHTFDTPAHCVKAMSHMTAYGQFLKGQEEEADE</sequence>
<dbReference type="Proteomes" id="UP000004893">
    <property type="component" value="Unassembled WGS sequence"/>
</dbReference>
<dbReference type="SUPFAM" id="SSF51735">
    <property type="entry name" value="NAD(P)-binding Rossmann-fold domains"/>
    <property type="match status" value="1"/>
</dbReference>
<feature type="domain" description="CoA-binding" evidence="4">
    <location>
        <begin position="8"/>
        <end position="108"/>
    </location>
</feature>
<organism evidence="5 6">
    <name type="scientific">[Clostridium] hylemonae DSM 15053</name>
    <dbReference type="NCBI Taxonomy" id="553973"/>
    <lineage>
        <taxon>Bacteria</taxon>
        <taxon>Bacillati</taxon>
        <taxon>Bacillota</taxon>
        <taxon>Clostridia</taxon>
        <taxon>Lachnospirales</taxon>
        <taxon>Lachnospiraceae</taxon>
    </lineage>
</organism>
<dbReference type="InterPro" id="IPR003781">
    <property type="entry name" value="CoA-bd"/>
</dbReference>
<dbReference type="GO" id="GO:0016874">
    <property type="term" value="F:ligase activity"/>
    <property type="evidence" value="ECO:0007669"/>
    <property type="project" value="UniProtKB-KW"/>
</dbReference>
<dbReference type="PANTHER" id="PTHR43334:SF1">
    <property type="entry name" value="3-HYDROXYPROPIONATE--COA LIGASE [ADP-FORMING]"/>
    <property type="match status" value="1"/>
</dbReference>
<dbReference type="HOGENOM" id="CLU_007415_2_3_9"/>
<reference evidence="5" key="1">
    <citation type="submission" date="2009-02" db="EMBL/GenBank/DDBJ databases">
        <authorList>
            <person name="Fulton L."/>
            <person name="Clifton S."/>
            <person name="Fulton B."/>
            <person name="Xu J."/>
            <person name="Minx P."/>
            <person name="Pepin K.H."/>
            <person name="Johnson M."/>
            <person name="Bhonagiri V."/>
            <person name="Nash W.E."/>
            <person name="Mardis E.R."/>
            <person name="Wilson R.K."/>
        </authorList>
    </citation>
    <scope>NUCLEOTIDE SEQUENCE [LARGE SCALE GENOMIC DNA]</scope>
    <source>
        <strain evidence="5">DSM 15053</strain>
    </source>
</reference>
<dbReference type="OrthoDB" id="9807426at2"/>
<dbReference type="InterPro" id="IPR051538">
    <property type="entry name" value="Acyl-CoA_Synth/Transferase"/>
</dbReference>
<dbReference type="Gene3D" id="3.40.50.720">
    <property type="entry name" value="NAD(P)-binding Rossmann-like Domain"/>
    <property type="match status" value="1"/>
</dbReference>
<accession>C0BX18</accession>